<dbReference type="SUPFAM" id="SSF46785">
    <property type="entry name" value="Winged helix' DNA-binding domain"/>
    <property type="match status" value="1"/>
</dbReference>
<dbReference type="PRINTS" id="PR00778">
    <property type="entry name" value="HTHARSR"/>
</dbReference>
<dbReference type="NCBIfam" id="NF033788">
    <property type="entry name" value="HTH_metalloreg"/>
    <property type="match status" value="1"/>
</dbReference>
<dbReference type="EMBL" id="LN555523">
    <property type="protein sequence ID" value="CED93752.1"/>
    <property type="molecule type" value="Genomic_DNA"/>
</dbReference>
<dbReference type="KEGG" id="ril:CRIB_1001"/>
<evidence type="ECO:0000256" key="2">
    <source>
        <dbReference type="ARBA" id="ARBA00023125"/>
    </source>
</evidence>
<name>A0A1V1I0I4_9FIRM</name>
<dbReference type="AlphaFoldDB" id="A0A1V1I0I4"/>
<dbReference type="GeneID" id="82205178"/>
<dbReference type="CDD" id="cd00090">
    <property type="entry name" value="HTH_ARSR"/>
    <property type="match status" value="1"/>
</dbReference>
<dbReference type="InterPro" id="IPR001845">
    <property type="entry name" value="HTH_ArsR_DNA-bd_dom"/>
</dbReference>
<dbReference type="RefSeq" id="WP_180703440.1">
    <property type="nucleotide sequence ID" value="NZ_LN555523.1"/>
</dbReference>
<dbReference type="InterPro" id="IPR011991">
    <property type="entry name" value="ArsR-like_HTH"/>
</dbReference>
<protein>
    <submittedName>
        <fullName evidence="5">Transcriptional regulator</fullName>
    </submittedName>
</protein>
<accession>A0A1V1I0I4</accession>
<dbReference type="PANTHER" id="PTHR33154">
    <property type="entry name" value="TRANSCRIPTIONAL REGULATOR, ARSR FAMILY"/>
    <property type="match status" value="1"/>
</dbReference>
<feature type="domain" description="HTH arsR-type" evidence="4">
    <location>
        <begin position="1"/>
        <end position="90"/>
    </location>
</feature>
<dbReference type="InterPro" id="IPR051081">
    <property type="entry name" value="HTH_MetalResp_TranReg"/>
</dbReference>
<dbReference type="PANTHER" id="PTHR33154:SF18">
    <property type="entry name" value="ARSENICAL RESISTANCE OPERON REPRESSOR"/>
    <property type="match status" value="1"/>
</dbReference>
<evidence type="ECO:0000256" key="1">
    <source>
        <dbReference type="ARBA" id="ARBA00023015"/>
    </source>
</evidence>
<dbReference type="SMART" id="SM00418">
    <property type="entry name" value="HTH_ARSR"/>
    <property type="match status" value="1"/>
</dbReference>
<keyword evidence="3" id="KW-0804">Transcription</keyword>
<dbReference type="Gene3D" id="1.10.10.10">
    <property type="entry name" value="Winged helix-like DNA-binding domain superfamily/Winged helix DNA-binding domain"/>
    <property type="match status" value="1"/>
</dbReference>
<reference evidence="5 6" key="1">
    <citation type="submission" date="2014-04" db="EMBL/GenBank/DDBJ databases">
        <authorList>
            <person name="Hornung B.V."/>
        </authorList>
    </citation>
    <scope>NUCLEOTIDE SEQUENCE [LARGE SCALE GENOMIC DNA]</scope>
    <source>
        <strain evidence="5 6">CRIB</strain>
    </source>
</reference>
<dbReference type="InterPro" id="IPR036390">
    <property type="entry name" value="WH_DNA-bd_sf"/>
</dbReference>
<dbReference type="Pfam" id="PF01022">
    <property type="entry name" value="HTH_5"/>
    <property type="match status" value="1"/>
</dbReference>
<evidence type="ECO:0000259" key="4">
    <source>
        <dbReference type="PROSITE" id="PS50987"/>
    </source>
</evidence>
<organism evidence="5 6">
    <name type="scientific">Romboutsia ilealis</name>
    <dbReference type="NCBI Taxonomy" id="1115758"/>
    <lineage>
        <taxon>Bacteria</taxon>
        <taxon>Bacillati</taxon>
        <taxon>Bacillota</taxon>
        <taxon>Clostridia</taxon>
        <taxon>Peptostreptococcales</taxon>
        <taxon>Peptostreptococcaceae</taxon>
        <taxon>Romboutsia</taxon>
    </lineage>
</organism>
<gene>
    <name evidence="5" type="ORF">CRIB_1001</name>
</gene>
<keyword evidence="6" id="KW-1185">Reference proteome</keyword>
<keyword evidence="1" id="KW-0805">Transcription regulation</keyword>
<dbReference type="Proteomes" id="UP000245622">
    <property type="component" value="Chromosome 1"/>
</dbReference>
<evidence type="ECO:0000313" key="6">
    <source>
        <dbReference type="Proteomes" id="UP000245622"/>
    </source>
</evidence>
<dbReference type="PROSITE" id="PS50987">
    <property type="entry name" value="HTH_ARSR_2"/>
    <property type="match status" value="1"/>
</dbReference>
<proteinExistence type="predicted"/>
<dbReference type="GO" id="GO:0003677">
    <property type="term" value="F:DNA binding"/>
    <property type="evidence" value="ECO:0007669"/>
    <property type="project" value="UniProtKB-KW"/>
</dbReference>
<dbReference type="InterPro" id="IPR036388">
    <property type="entry name" value="WH-like_DNA-bd_sf"/>
</dbReference>
<evidence type="ECO:0000313" key="5">
    <source>
        <dbReference type="EMBL" id="CED93752.1"/>
    </source>
</evidence>
<keyword evidence="2" id="KW-0238">DNA-binding</keyword>
<sequence>MNNIDFIFKALSDPIRIKILKKLYSAESVCVCELTDIFDISQSKLSYHLKLLLSANLIDKTSKGKWNFYSVNKDTISRVLTYEVIQKLFL</sequence>
<dbReference type="GO" id="GO:0003700">
    <property type="term" value="F:DNA-binding transcription factor activity"/>
    <property type="evidence" value="ECO:0007669"/>
    <property type="project" value="InterPro"/>
</dbReference>
<evidence type="ECO:0000256" key="3">
    <source>
        <dbReference type="ARBA" id="ARBA00023163"/>
    </source>
</evidence>